<dbReference type="FunFam" id="3.30.200.20:FF:000003">
    <property type="entry name" value="Non-specific serine/threonine protein kinase"/>
    <property type="match status" value="1"/>
</dbReference>
<feature type="region of interest" description="Disordered" evidence="11">
    <location>
        <begin position="511"/>
        <end position="1058"/>
    </location>
</feature>
<dbReference type="AlphaFoldDB" id="A0A6A5RGM8"/>
<feature type="compositionally biased region" description="Low complexity" evidence="11">
    <location>
        <begin position="613"/>
        <end position="643"/>
    </location>
</feature>
<evidence type="ECO:0000256" key="7">
    <source>
        <dbReference type="ARBA" id="ARBA00022840"/>
    </source>
</evidence>
<feature type="compositionally biased region" description="Low complexity" evidence="11">
    <location>
        <begin position="1"/>
        <end position="17"/>
    </location>
</feature>
<organism evidence="13 14">
    <name type="scientific">Didymella exigua CBS 183.55</name>
    <dbReference type="NCBI Taxonomy" id="1150837"/>
    <lineage>
        <taxon>Eukaryota</taxon>
        <taxon>Fungi</taxon>
        <taxon>Dikarya</taxon>
        <taxon>Ascomycota</taxon>
        <taxon>Pezizomycotina</taxon>
        <taxon>Dothideomycetes</taxon>
        <taxon>Pleosporomycetidae</taxon>
        <taxon>Pleosporales</taxon>
        <taxon>Pleosporineae</taxon>
        <taxon>Didymellaceae</taxon>
        <taxon>Didymella</taxon>
    </lineage>
</organism>
<feature type="compositionally biased region" description="Polar residues" evidence="11">
    <location>
        <begin position="895"/>
        <end position="904"/>
    </location>
</feature>
<feature type="region of interest" description="Disordered" evidence="11">
    <location>
        <begin position="1"/>
        <end position="112"/>
    </location>
</feature>
<protein>
    <recommendedName>
        <fullName evidence="1">non-specific serine/threonine protein kinase</fullName>
        <ecNumber evidence="1">2.7.11.1</ecNumber>
    </recommendedName>
</protein>
<evidence type="ECO:0000256" key="10">
    <source>
        <dbReference type="PROSITE-ProRule" id="PRU10141"/>
    </source>
</evidence>
<dbReference type="InterPro" id="IPR008271">
    <property type="entry name" value="Ser/Thr_kinase_AS"/>
</dbReference>
<dbReference type="GO" id="GO:0045033">
    <property type="term" value="P:peroxisome inheritance"/>
    <property type="evidence" value="ECO:0007669"/>
    <property type="project" value="UniProtKB-ARBA"/>
</dbReference>
<dbReference type="GO" id="GO:0000011">
    <property type="term" value="P:vacuole inheritance"/>
    <property type="evidence" value="ECO:0007669"/>
    <property type="project" value="UniProtKB-ARBA"/>
</dbReference>
<dbReference type="InterPro" id="IPR017441">
    <property type="entry name" value="Protein_kinase_ATP_BS"/>
</dbReference>
<keyword evidence="5 10" id="KW-0547">Nucleotide-binding</keyword>
<feature type="binding site" evidence="10">
    <location>
        <position position="223"/>
    </location>
    <ligand>
        <name>ATP</name>
        <dbReference type="ChEBI" id="CHEBI:30616"/>
    </ligand>
</feature>
<dbReference type="InterPro" id="IPR000719">
    <property type="entry name" value="Prot_kinase_dom"/>
</dbReference>
<evidence type="ECO:0000256" key="4">
    <source>
        <dbReference type="ARBA" id="ARBA00022679"/>
    </source>
</evidence>
<feature type="region of interest" description="Disordered" evidence="11">
    <location>
        <begin position="158"/>
        <end position="186"/>
    </location>
</feature>
<dbReference type="SUPFAM" id="SSF56112">
    <property type="entry name" value="Protein kinase-like (PK-like)"/>
    <property type="match status" value="1"/>
</dbReference>
<proteinExistence type="predicted"/>
<dbReference type="EMBL" id="ML978978">
    <property type="protein sequence ID" value="KAF1926244.1"/>
    <property type="molecule type" value="Genomic_DNA"/>
</dbReference>
<accession>A0A6A5RGM8</accession>
<keyword evidence="14" id="KW-1185">Reference proteome</keyword>
<dbReference type="PROSITE" id="PS50011">
    <property type="entry name" value="PROTEIN_KINASE_DOM"/>
    <property type="match status" value="1"/>
</dbReference>
<comment type="catalytic activity">
    <reaction evidence="8">
        <text>L-threonyl-[protein] + ATP = O-phospho-L-threonyl-[protein] + ADP + H(+)</text>
        <dbReference type="Rhea" id="RHEA:46608"/>
        <dbReference type="Rhea" id="RHEA-COMP:11060"/>
        <dbReference type="Rhea" id="RHEA-COMP:11605"/>
        <dbReference type="ChEBI" id="CHEBI:15378"/>
        <dbReference type="ChEBI" id="CHEBI:30013"/>
        <dbReference type="ChEBI" id="CHEBI:30616"/>
        <dbReference type="ChEBI" id="CHEBI:61977"/>
        <dbReference type="ChEBI" id="CHEBI:456216"/>
        <dbReference type="EC" id="2.7.11.1"/>
    </reaction>
</comment>
<feature type="compositionally biased region" description="Low complexity" evidence="11">
    <location>
        <begin position="843"/>
        <end position="852"/>
    </location>
</feature>
<dbReference type="SMART" id="SM00220">
    <property type="entry name" value="S_TKc"/>
    <property type="match status" value="1"/>
</dbReference>
<comment type="catalytic activity">
    <reaction evidence="9">
        <text>L-seryl-[protein] + ATP = O-phospho-L-seryl-[protein] + ADP + H(+)</text>
        <dbReference type="Rhea" id="RHEA:17989"/>
        <dbReference type="Rhea" id="RHEA-COMP:9863"/>
        <dbReference type="Rhea" id="RHEA-COMP:11604"/>
        <dbReference type="ChEBI" id="CHEBI:15378"/>
        <dbReference type="ChEBI" id="CHEBI:29999"/>
        <dbReference type="ChEBI" id="CHEBI:30616"/>
        <dbReference type="ChEBI" id="CHEBI:83421"/>
        <dbReference type="ChEBI" id="CHEBI:456216"/>
        <dbReference type="EC" id="2.7.11.1"/>
    </reaction>
</comment>
<dbReference type="GO" id="GO:0005737">
    <property type="term" value="C:cytoplasm"/>
    <property type="evidence" value="ECO:0007669"/>
    <property type="project" value="UniProtKB-ARBA"/>
</dbReference>
<dbReference type="Pfam" id="PF00069">
    <property type="entry name" value="Pkinase"/>
    <property type="match status" value="1"/>
</dbReference>
<keyword evidence="7 10" id="KW-0067">ATP-binding</keyword>
<evidence type="ECO:0000256" key="9">
    <source>
        <dbReference type="ARBA" id="ARBA00048679"/>
    </source>
</evidence>
<evidence type="ECO:0000256" key="8">
    <source>
        <dbReference type="ARBA" id="ARBA00047899"/>
    </source>
</evidence>
<feature type="compositionally biased region" description="Low complexity" evidence="11">
    <location>
        <begin position="932"/>
        <end position="943"/>
    </location>
</feature>
<dbReference type="InterPro" id="IPR011009">
    <property type="entry name" value="Kinase-like_dom_sf"/>
</dbReference>
<evidence type="ECO:0000256" key="11">
    <source>
        <dbReference type="SAM" id="MobiDB-lite"/>
    </source>
</evidence>
<gene>
    <name evidence="13" type="ORF">M421DRAFT_422922</name>
</gene>
<dbReference type="OrthoDB" id="193931at2759"/>
<feature type="compositionally biased region" description="Polar residues" evidence="11">
    <location>
        <begin position="86"/>
        <end position="101"/>
    </location>
</feature>
<feature type="compositionally biased region" description="Polar residues" evidence="11">
    <location>
        <begin position="695"/>
        <end position="704"/>
    </location>
</feature>
<evidence type="ECO:0000256" key="6">
    <source>
        <dbReference type="ARBA" id="ARBA00022777"/>
    </source>
</evidence>
<evidence type="ECO:0000256" key="3">
    <source>
        <dbReference type="ARBA" id="ARBA00022553"/>
    </source>
</evidence>
<reference evidence="13" key="1">
    <citation type="journal article" date="2020" name="Stud. Mycol.">
        <title>101 Dothideomycetes genomes: a test case for predicting lifestyles and emergence of pathogens.</title>
        <authorList>
            <person name="Haridas S."/>
            <person name="Albert R."/>
            <person name="Binder M."/>
            <person name="Bloem J."/>
            <person name="Labutti K."/>
            <person name="Salamov A."/>
            <person name="Andreopoulos B."/>
            <person name="Baker S."/>
            <person name="Barry K."/>
            <person name="Bills G."/>
            <person name="Bluhm B."/>
            <person name="Cannon C."/>
            <person name="Castanera R."/>
            <person name="Culley D."/>
            <person name="Daum C."/>
            <person name="Ezra D."/>
            <person name="Gonzalez J."/>
            <person name="Henrissat B."/>
            <person name="Kuo A."/>
            <person name="Liang C."/>
            <person name="Lipzen A."/>
            <person name="Lutzoni F."/>
            <person name="Magnuson J."/>
            <person name="Mondo S."/>
            <person name="Nolan M."/>
            <person name="Ohm R."/>
            <person name="Pangilinan J."/>
            <person name="Park H.-J."/>
            <person name="Ramirez L."/>
            <person name="Alfaro M."/>
            <person name="Sun H."/>
            <person name="Tritt A."/>
            <person name="Yoshinaga Y."/>
            <person name="Zwiers L.-H."/>
            <person name="Turgeon B."/>
            <person name="Goodwin S."/>
            <person name="Spatafora J."/>
            <person name="Crous P."/>
            <person name="Grigoriev I."/>
        </authorList>
    </citation>
    <scope>NUCLEOTIDE SEQUENCE</scope>
    <source>
        <strain evidence="13">CBS 183.55</strain>
    </source>
</reference>
<dbReference type="GO" id="GO:0005524">
    <property type="term" value="F:ATP binding"/>
    <property type="evidence" value="ECO:0007669"/>
    <property type="project" value="UniProtKB-UniRule"/>
</dbReference>
<dbReference type="GO" id="GO:0035556">
    <property type="term" value="P:intracellular signal transduction"/>
    <property type="evidence" value="ECO:0007669"/>
    <property type="project" value="TreeGrafter"/>
</dbReference>
<evidence type="ECO:0000313" key="13">
    <source>
        <dbReference type="EMBL" id="KAF1926244.1"/>
    </source>
</evidence>
<dbReference type="PANTHER" id="PTHR24346:SF110">
    <property type="entry name" value="NON-SPECIFIC SERINE_THREONINE PROTEIN KINASE"/>
    <property type="match status" value="1"/>
</dbReference>
<evidence type="ECO:0000313" key="14">
    <source>
        <dbReference type="Proteomes" id="UP000800082"/>
    </source>
</evidence>
<feature type="compositionally biased region" description="Polar residues" evidence="11">
    <location>
        <begin position="40"/>
        <end position="54"/>
    </location>
</feature>
<keyword evidence="6 13" id="KW-0418">Kinase</keyword>
<dbReference type="GeneID" id="54350982"/>
<evidence type="ECO:0000259" key="12">
    <source>
        <dbReference type="PROSITE" id="PS50011"/>
    </source>
</evidence>
<evidence type="ECO:0000256" key="5">
    <source>
        <dbReference type="ARBA" id="ARBA00022741"/>
    </source>
</evidence>
<feature type="compositionally biased region" description="Low complexity" evidence="11">
    <location>
        <begin position="870"/>
        <end position="885"/>
    </location>
</feature>
<dbReference type="Proteomes" id="UP000800082">
    <property type="component" value="Unassembled WGS sequence"/>
</dbReference>
<evidence type="ECO:0000256" key="1">
    <source>
        <dbReference type="ARBA" id="ARBA00012513"/>
    </source>
</evidence>
<sequence length="1058" mass="114142">MSAAVAAQAHGQQHYQQPPRARRPSTSASNTAPSTPRAQPPSTQHHSPAMSPSTAAPVGGPMPPPRTSSHRTSTAGAPSGRRPNEGSASRPQSGHSRSATAIGQPPIGTSLPREESAIINRIGVSDPQDDIAREQARQAERVPVGAAADLTPITGLGLVGSEGVDDGGRGAGGKSRQDHSKSEGSVKRTKFGNYILGQTLGEGEFGKVKMGWKRDSSVEVAIKLIRRETLGSNSNRLAKIYREIHILRGLDHPNIVRLHEMVETERHIGIILEYASGGELFDYILNHRYLKDGPARKLFAQLLSGVGYLHKRGIVHRDLKLENLLLDRNKNIIITDFGFANTFDPKDQLSEEIEYRLGDKDFIRQMGLENPETRRGDLMQTSCGSPCYAAPELVVSDSLYTGCKVDVWSCGVILYAMLAGYLPFDDDPANPEGDNINLLYKYIVSTPLTFPEYVTPHARDLLKRILVPDPRKRADLFEVARHSWLADYAHVVGFITTSNAAEAPQQGSVYAKEPFEQPPPLARSASVREPTKTQAPPSAHGGLANKREQINSTAEKPKTSRDNKRRTVQVEYVAPQSQTQRGEASPAVEAMPKARPAEQVPVEVTTATTDGYQSASGSRPPRSAGAAAAAPQPRPVGQPQRSVSDYTAFGTAPAATTRPSTGGTLGGSRMPSRGNSYAQPAAATVAPTNAEGRFSQPQKKTYSISAPYPPQEPAVMGEPSIVQPSAQRVQSTQVGPTGGHAKGGHKRSNTVTETLGRMTSMFGGRQNSSAQDPKASFTSQDSYGQQGEERKQKRYPPTSMPAAMSNDNSIGSSGPRPSTDSRRRPSFSFTRKNTDDGTKTSRRFSLLPSSFSKNFGSQRESMPTDGYGQRRGSNAGRARNNSRSGMAFGRGAESRSPSRSTMGSNAVAGFYDGQQDSNSRIRQPNASTQSHGAPGPSSAPPQQTQFNYPDQAPVGDDKFPNPRQVHPSQAPNRPYGQLPNDSQASEQMTPTQSHGSQPQRAQYPQGMGGEPEQRGGKLQKHRKFEDAYESTGGNKGSSGSSKKVMDFFRQMGRRRAGK</sequence>
<evidence type="ECO:0000256" key="2">
    <source>
        <dbReference type="ARBA" id="ARBA00022527"/>
    </source>
</evidence>
<dbReference type="PANTHER" id="PTHR24346">
    <property type="entry name" value="MAP/MICROTUBULE AFFINITY-REGULATING KINASE"/>
    <property type="match status" value="1"/>
</dbReference>
<feature type="compositionally biased region" description="Polar residues" evidence="11">
    <location>
        <begin position="722"/>
        <end position="735"/>
    </location>
</feature>
<dbReference type="Gene3D" id="1.10.510.10">
    <property type="entry name" value="Transferase(Phosphotransferase) domain 1"/>
    <property type="match status" value="1"/>
</dbReference>
<keyword evidence="2" id="KW-0723">Serine/threonine-protein kinase</keyword>
<feature type="compositionally biased region" description="Polar residues" evidence="11">
    <location>
        <begin position="979"/>
        <end position="1002"/>
    </location>
</feature>
<dbReference type="RefSeq" id="XP_033446496.1">
    <property type="nucleotide sequence ID" value="XM_033593314.1"/>
</dbReference>
<keyword evidence="3" id="KW-0597">Phosphoprotein</keyword>
<dbReference type="EC" id="2.7.11.1" evidence="1"/>
<feature type="compositionally biased region" description="Polar residues" evidence="11">
    <location>
        <begin position="765"/>
        <end position="785"/>
    </location>
</feature>
<name>A0A6A5RGM8_9PLEO</name>
<feature type="compositionally biased region" description="Polar residues" evidence="11">
    <location>
        <begin position="914"/>
        <end position="931"/>
    </location>
</feature>
<dbReference type="PROSITE" id="PS00108">
    <property type="entry name" value="PROTEIN_KINASE_ST"/>
    <property type="match status" value="1"/>
</dbReference>
<feature type="compositionally biased region" description="Basic and acidic residues" evidence="11">
    <location>
        <begin position="175"/>
        <end position="186"/>
    </location>
</feature>
<feature type="domain" description="Protein kinase" evidence="12">
    <location>
        <begin position="194"/>
        <end position="485"/>
    </location>
</feature>
<dbReference type="FunFam" id="1.10.510.10:FF:000397">
    <property type="entry name" value="Serine/threonine-protein kinase KIN4"/>
    <property type="match status" value="1"/>
</dbReference>
<dbReference type="PROSITE" id="PS00107">
    <property type="entry name" value="PROTEIN_KINASE_ATP"/>
    <property type="match status" value="1"/>
</dbReference>
<dbReference type="GO" id="GO:0004674">
    <property type="term" value="F:protein serine/threonine kinase activity"/>
    <property type="evidence" value="ECO:0007669"/>
    <property type="project" value="UniProtKB-KW"/>
</dbReference>
<keyword evidence="4" id="KW-0808">Transferase</keyword>
<feature type="compositionally biased region" description="Low complexity" evidence="11">
    <location>
        <begin position="24"/>
        <end position="37"/>
    </location>
</feature>
<feature type="compositionally biased region" description="Basic and acidic residues" evidence="11">
    <location>
        <begin position="545"/>
        <end position="562"/>
    </location>
</feature>